<organism evidence="3 4">
    <name type="scientific">Cohnella terricola</name>
    <dbReference type="NCBI Taxonomy" id="1289167"/>
    <lineage>
        <taxon>Bacteria</taxon>
        <taxon>Bacillati</taxon>
        <taxon>Bacillota</taxon>
        <taxon>Bacilli</taxon>
        <taxon>Bacillales</taxon>
        <taxon>Paenibacillaceae</taxon>
        <taxon>Cohnella</taxon>
    </lineage>
</organism>
<evidence type="ECO:0000313" key="3">
    <source>
        <dbReference type="EMBL" id="TVX99743.1"/>
    </source>
</evidence>
<dbReference type="Proteomes" id="UP000316330">
    <property type="component" value="Unassembled WGS sequence"/>
</dbReference>
<dbReference type="InterPro" id="IPR051465">
    <property type="entry name" value="Cell_Envelope_Struct_Comp"/>
</dbReference>
<feature type="domain" description="SLH" evidence="2">
    <location>
        <begin position="1266"/>
        <end position="1329"/>
    </location>
</feature>
<dbReference type="Pfam" id="PF12733">
    <property type="entry name" value="Cadherin-like"/>
    <property type="match status" value="1"/>
</dbReference>
<evidence type="ECO:0000259" key="2">
    <source>
        <dbReference type="PROSITE" id="PS51272"/>
    </source>
</evidence>
<evidence type="ECO:0000313" key="4">
    <source>
        <dbReference type="Proteomes" id="UP000316330"/>
    </source>
</evidence>
<accession>A0A559JIN8</accession>
<dbReference type="OrthoDB" id="185675at2"/>
<dbReference type="InterPro" id="IPR001119">
    <property type="entry name" value="SLH_dom"/>
</dbReference>
<feature type="domain" description="SLH" evidence="2">
    <location>
        <begin position="1147"/>
        <end position="1207"/>
    </location>
</feature>
<evidence type="ECO:0000256" key="1">
    <source>
        <dbReference type="SAM" id="MobiDB-lite"/>
    </source>
</evidence>
<feature type="compositionally biased region" description="Polar residues" evidence="1">
    <location>
        <begin position="770"/>
        <end position="793"/>
    </location>
</feature>
<name>A0A559JIN8_9BACL</name>
<keyword evidence="4" id="KW-1185">Reference proteome</keyword>
<gene>
    <name evidence="3" type="ORF">FPZ45_12380</name>
</gene>
<dbReference type="Gene3D" id="2.160.20.110">
    <property type="match status" value="1"/>
</dbReference>
<comment type="caution">
    <text evidence="3">The sequence shown here is derived from an EMBL/GenBank/DDBJ whole genome shotgun (WGS) entry which is preliminary data.</text>
</comment>
<dbReference type="InterPro" id="IPR044060">
    <property type="entry name" value="Bacterial_rp_domain"/>
</dbReference>
<dbReference type="InterPro" id="IPR025883">
    <property type="entry name" value="Cadherin-like_domain"/>
</dbReference>
<protein>
    <submittedName>
        <fullName evidence="3">S-layer homology domain-containing protein</fullName>
    </submittedName>
</protein>
<dbReference type="Pfam" id="PF18998">
    <property type="entry name" value="Flg_new_2"/>
    <property type="match status" value="1"/>
</dbReference>
<dbReference type="EMBL" id="VNJJ01000006">
    <property type="protein sequence ID" value="TVX99743.1"/>
    <property type="molecule type" value="Genomic_DNA"/>
</dbReference>
<reference evidence="3 4" key="1">
    <citation type="submission" date="2019-07" db="EMBL/GenBank/DDBJ databases">
        <authorList>
            <person name="Kim J."/>
        </authorList>
    </citation>
    <scope>NUCLEOTIDE SEQUENCE [LARGE SCALE GENOMIC DNA]</scope>
    <source>
        <strain evidence="3 4">G13</strain>
    </source>
</reference>
<feature type="domain" description="SLH" evidence="2">
    <location>
        <begin position="1208"/>
        <end position="1265"/>
    </location>
</feature>
<dbReference type="PROSITE" id="PS51272">
    <property type="entry name" value="SLH"/>
    <property type="match status" value="3"/>
</dbReference>
<proteinExistence type="predicted"/>
<feature type="region of interest" description="Disordered" evidence="1">
    <location>
        <begin position="769"/>
        <end position="793"/>
    </location>
</feature>
<dbReference type="PANTHER" id="PTHR43308">
    <property type="entry name" value="OUTER MEMBRANE PROTEIN ALPHA-RELATED"/>
    <property type="match status" value="1"/>
</dbReference>
<sequence length="1359" mass="144854">MTLYLFHSGGTYMKTSKKLLSAILCLALLIGWFPGKTANAAAPTITGWDSLGNYMERETALVAPGVQITGGGSYDDSYVKFGVLNSSTDETLALVQSEFPSIEAGVVTSVGTAVYLGDGVSTKQIGTINKISDGQQGRNLQIDFSTPLVNGNFEDNGGSDTGWTINRAPVIMGPLASKTQGRPVTISGSGPYTVTGPGYSFTTDVNYISTQHPAWGYEGDERPLSVTAATYSNVYRSQIVTEGENHALRLFFSGTLSVNNNGKPSYGTTFGPEAISTPFYALAGDTLAFDWKASLIDDDYEVYGFLYNLETNNYTELMYGRGGNQPWTTAPGVIPANGTYQFRFVTGSYDRTGGLAVGASLYIDNVRVFGNYVDDAVVEKVARLVTYHNSSNNPPDNRTITIEARNKAGDISSDSSNFTVTQKNVLTYLPSANGTLVGTLVQDLETSETGTPVTAVPDAGFRFIGWSDGKQTATRTDDASADLTVTALFAASEAAIGTVDTRYNVDNDRTTISSDESVIKLGVTVESFLKNLTKNEHSDWKVIPSGTNVTNETQFNTVTGKAPAEYLRPGDKLAVKSADGSIVVYEIEWAPSFAGGTGTAGDPYRIDTAEQLADMKYELDKHFVLTGDIDLSDYSNGDGWKPIGDQTSPFKGTFNGDGFVIRNMTIDRPGADDVGLFGHTDRAVIRNVGLENAEVNGGDYTGILVGRADNTTIENSYALGDVSGGDYTGGLAGQVNGSVVSKTFVSGSVEGTGNTGGLIGQANGGKVNHSYYNSDTTSQSDNSGKGSPRTTSELQTQATFENWDFNTIWVINEGNDYPKLMPRVVQTVTAPTGAVIAGGTISAQVSSGTSSVTVDLAVNPSASWKLYSDEACTQEITDRTLALTTGTATAYVKVTAKDGMTTSVYKLTVTTSSSSGGGGAPATEIIRVPVEGKGSNAVTSVTINRTKANDGTKRDEVTLTLENAKEAVAKLKEAGSDTARIVLPDTKDEVSQTDIRISKDALKAFADGGINLEIVTVNGRISIPAASLQGVGDDLYFRVVPIKEQSKRKEVEQRARTEEAVRRVAGSNEVEIVGRPMTIETNLSSRAVDITLPIPAAELPSDSVKLQRFLDNLSVFIEHDDGEKELVKGKIVTLEDGSKGITFRITKFSTFTIVQLGNVSENTQTSEMHKGYIAGFADGTFKPDQGISRAEMAALLARVGPGADQPSQAIKYTDVSGTYWARSVIQHAQSTGLMTGFNNGSFGPDKTITRGEMAAITARWLKLEGKAESGYSDAQGHWAAGYISLVGKAGIMQGMPDGKFQPDKTLTRAEAVATINRILKREPLKNSAKPSWKDVSSSHWAFGHIEEASHDHEASLHSK</sequence>
<dbReference type="Pfam" id="PF00395">
    <property type="entry name" value="SLH"/>
    <property type="match status" value="3"/>
</dbReference>